<dbReference type="Gene3D" id="1.20.120.450">
    <property type="entry name" value="dinb family like domain"/>
    <property type="match status" value="1"/>
</dbReference>
<dbReference type="InterPro" id="IPR023774">
    <property type="entry name" value="Put_metal_dep_hydrolase_YfiT"/>
</dbReference>
<evidence type="ECO:0000256" key="1">
    <source>
        <dbReference type="ARBA" id="ARBA00022490"/>
    </source>
</evidence>
<sequence length="177" mass="20621">MLEKLKYPIGKLTIPTSITNKTIEEWILVIENFPVKLENLVKNLSDSQLDTVYRENGWTIKQVIHHCADSHINSYIRFKWSLTENTPLIKAYYEDKWAELFDSKSAPISLSLNQLKALHEKWVFLLKGLSINDLQKEFIHPEGNKSVSLAENIGIYAWHCNHHYAHINNLIVTKGWH</sequence>
<name>A0A3D9RW81_9FLAO</name>
<keyword evidence="3" id="KW-0378">Hydrolase</keyword>
<dbReference type="NCBIfam" id="NF009807">
    <property type="entry name" value="PRK13291.1"/>
    <property type="match status" value="1"/>
</dbReference>
<feature type="domain" description="DinB-like" evidence="5">
    <location>
        <begin position="36"/>
        <end position="167"/>
    </location>
</feature>
<dbReference type="GO" id="GO:0046872">
    <property type="term" value="F:metal ion binding"/>
    <property type="evidence" value="ECO:0007669"/>
    <property type="project" value="UniProtKB-KW"/>
</dbReference>
<dbReference type="InterPro" id="IPR024775">
    <property type="entry name" value="DinB-like"/>
</dbReference>
<protein>
    <submittedName>
        <fullName evidence="6">DinB family protein</fullName>
    </submittedName>
</protein>
<keyword evidence="4" id="KW-0862">Zinc</keyword>
<dbReference type="HAMAP" id="MF_01256">
    <property type="entry name" value="YfiT_hydrol"/>
    <property type="match status" value="1"/>
</dbReference>
<organism evidence="6 7">
    <name type="scientific">Lutibacter oceani</name>
    <dbReference type="NCBI Taxonomy" id="1853311"/>
    <lineage>
        <taxon>Bacteria</taxon>
        <taxon>Pseudomonadati</taxon>
        <taxon>Bacteroidota</taxon>
        <taxon>Flavobacteriia</taxon>
        <taxon>Flavobacteriales</taxon>
        <taxon>Flavobacteriaceae</taxon>
        <taxon>Lutibacter</taxon>
    </lineage>
</organism>
<dbReference type="AlphaFoldDB" id="A0A3D9RW81"/>
<keyword evidence="2" id="KW-0479">Metal-binding</keyword>
<gene>
    <name evidence="6" type="ORF">BX611_1564</name>
</gene>
<dbReference type="RefSeq" id="WP_115879818.1">
    <property type="nucleotide sequence ID" value="NZ_QTTQ01000010.1"/>
</dbReference>
<keyword evidence="1" id="KW-0963">Cytoplasm</keyword>
<dbReference type="OrthoDB" id="9796039at2"/>
<accession>A0A3D9RW81</accession>
<keyword evidence="7" id="KW-1185">Reference proteome</keyword>
<reference evidence="6 7" key="1">
    <citation type="submission" date="2018-08" db="EMBL/GenBank/DDBJ databases">
        <title>Genomic Encyclopedia of Type Strains, Phase III (KMG-III): the genomes of soil and plant-associated and newly described type strains.</title>
        <authorList>
            <person name="Whitman W."/>
        </authorList>
    </citation>
    <scope>NUCLEOTIDE SEQUENCE [LARGE SCALE GENOMIC DNA]</scope>
    <source>
        <strain evidence="6 7">325-5</strain>
    </source>
</reference>
<dbReference type="SUPFAM" id="SSF109854">
    <property type="entry name" value="DinB/YfiT-like putative metalloenzymes"/>
    <property type="match status" value="1"/>
</dbReference>
<dbReference type="GO" id="GO:0016787">
    <property type="term" value="F:hydrolase activity"/>
    <property type="evidence" value="ECO:0007669"/>
    <property type="project" value="UniProtKB-KW"/>
</dbReference>
<proteinExistence type="inferred from homology"/>
<evidence type="ECO:0000313" key="7">
    <source>
        <dbReference type="Proteomes" id="UP000256429"/>
    </source>
</evidence>
<evidence type="ECO:0000256" key="2">
    <source>
        <dbReference type="ARBA" id="ARBA00022723"/>
    </source>
</evidence>
<evidence type="ECO:0000259" key="5">
    <source>
        <dbReference type="Pfam" id="PF12867"/>
    </source>
</evidence>
<dbReference type="Pfam" id="PF12867">
    <property type="entry name" value="DinB_2"/>
    <property type="match status" value="1"/>
</dbReference>
<dbReference type="InterPro" id="IPR034660">
    <property type="entry name" value="DinB/YfiT-like"/>
</dbReference>
<dbReference type="Proteomes" id="UP000256429">
    <property type="component" value="Unassembled WGS sequence"/>
</dbReference>
<evidence type="ECO:0000256" key="3">
    <source>
        <dbReference type="ARBA" id="ARBA00022801"/>
    </source>
</evidence>
<dbReference type="EMBL" id="QTTQ01000010">
    <property type="protein sequence ID" value="REE82021.1"/>
    <property type="molecule type" value="Genomic_DNA"/>
</dbReference>
<evidence type="ECO:0000313" key="6">
    <source>
        <dbReference type="EMBL" id="REE82021.1"/>
    </source>
</evidence>
<evidence type="ECO:0000256" key="4">
    <source>
        <dbReference type="ARBA" id="ARBA00022833"/>
    </source>
</evidence>
<comment type="caution">
    <text evidence="6">The sequence shown here is derived from an EMBL/GenBank/DDBJ whole genome shotgun (WGS) entry which is preliminary data.</text>
</comment>